<reference evidence="2" key="1">
    <citation type="submission" date="2018-06" db="EMBL/GenBank/DDBJ databases">
        <authorList>
            <person name="Zhirakovskaya E."/>
        </authorList>
    </citation>
    <scope>NUCLEOTIDE SEQUENCE</scope>
</reference>
<accession>A0A3B1DT62</accession>
<dbReference type="EMBL" id="UOGK01000323">
    <property type="protein sequence ID" value="VAX40023.1"/>
    <property type="molecule type" value="Genomic_DNA"/>
</dbReference>
<name>A0A3B1DT62_9ZZZZ</name>
<dbReference type="Gene3D" id="2.40.160.100">
    <property type="match status" value="1"/>
</dbReference>
<feature type="non-terminal residue" evidence="2">
    <location>
        <position position="469"/>
    </location>
</feature>
<organism evidence="2">
    <name type="scientific">hydrothermal vent metagenome</name>
    <dbReference type="NCBI Taxonomy" id="652676"/>
    <lineage>
        <taxon>unclassified sequences</taxon>
        <taxon>metagenomes</taxon>
        <taxon>ecological metagenomes</taxon>
    </lineage>
</organism>
<dbReference type="InterPro" id="IPR025388">
    <property type="entry name" value="Alginate_export_dom"/>
</dbReference>
<proteinExistence type="predicted"/>
<dbReference type="InterPro" id="IPR053728">
    <property type="entry name" value="Alginate_Permeability_Chnl"/>
</dbReference>
<dbReference type="AlphaFoldDB" id="A0A3B1DT62"/>
<feature type="domain" description="Alginate export" evidence="1">
    <location>
        <begin position="73"/>
        <end position="458"/>
    </location>
</feature>
<evidence type="ECO:0000259" key="1">
    <source>
        <dbReference type="Pfam" id="PF13372"/>
    </source>
</evidence>
<dbReference type="Pfam" id="PF13372">
    <property type="entry name" value="Alginate_exp"/>
    <property type="match status" value="1"/>
</dbReference>
<gene>
    <name evidence="2" type="ORF">MNBD_PLANCTO03-1066</name>
</gene>
<sequence>MRITHFKSHITSPTAALLLAAVALGPATSALAQGDRPSFKPLRYDEDWSLFEAGDDYWDGIKRVDLNEDGSWWASFGGSARFRGEAWQNFGFNEANDDTFLLGRMQLHGDFHFGDTVRVFVSGKSAVASDRDLPGGKRGLDVDELALQNAFVDLVFPMGENGTITARLGRQEFLFGKQRLVSPLPWSNSQRTWDAARAIFKFDNWRVDAFYSRYAAVQKYDFNDWRPGPDFWGVYANGKIGDTNPIDLDLYFLGLNKKAATFNGTSGEEDRYTLGARIGGKFGDSGFNYDAEAAYQFGEVGSADISAYMVAAKFGYAFKDVDWKPSVYVGFDYASGDDDATDNDVGTFNQLFPLGHAYYGFMDTVGRQNAIDLSTGFAFKPHKKITVKTDFHFFWRAEDSDALYHAGGGVVRAGADGTSKEIGQEIDLTVVYKVDGHLTLQGGYSHFFAGDFTSDTGSDDDVSWVYFQT</sequence>
<evidence type="ECO:0000313" key="2">
    <source>
        <dbReference type="EMBL" id="VAX40023.1"/>
    </source>
</evidence>
<protein>
    <recommendedName>
        <fullName evidence="1">Alginate export domain-containing protein</fullName>
    </recommendedName>
</protein>